<evidence type="ECO:0000256" key="1">
    <source>
        <dbReference type="ARBA" id="ARBA00001946"/>
    </source>
</evidence>
<keyword evidence="8" id="KW-0694">RNA-binding</keyword>
<evidence type="ECO:0000259" key="10">
    <source>
        <dbReference type="Pfam" id="PF12627"/>
    </source>
</evidence>
<keyword evidence="2 8" id="KW-0808">Transferase</keyword>
<dbReference type="PANTHER" id="PTHR46173">
    <property type="entry name" value="CCA TRNA NUCLEOTIDYLTRANSFERASE 1, MITOCHONDRIAL"/>
    <property type="match status" value="1"/>
</dbReference>
<dbReference type="EMBL" id="BPRC01000011">
    <property type="protein sequence ID" value="GJE66029.1"/>
    <property type="molecule type" value="Genomic_DNA"/>
</dbReference>
<evidence type="ECO:0000256" key="4">
    <source>
        <dbReference type="ARBA" id="ARBA00022695"/>
    </source>
</evidence>
<evidence type="ECO:0000256" key="2">
    <source>
        <dbReference type="ARBA" id="ARBA00022679"/>
    </source>
</evidence>
<keyword evidence="4" id="KW-0548">Nucleotidyltransferase</keyword>
<comment type="caution">
    <text evidence="11">The sequence shown here is derived from an EMBL/GenBank/DDBJ whole genome shotgun (WGS) entry which is preliminary data.</text>
</comment>
<name>A0ABQ4UFD9_9HYPH</name>
<comment type="cofactor">
    <cofactor evidence="1">
        <name>Mg(2+)</name>
        <dbReference type="ChEBI" id="CHEBI:18420"/>
    </cofactor>
</comment>
<feature type="domain" description="tRNA nucleotidyltransferase/poly(A) polymerase RNA and SrmB- binding" evidence="10">
    <location>
        <begin position="200"/>
        <end position="251"/>
    </location>
</feature>
<dbReference type="SUPFAM" id="SSF81891">
    <property type="entry name" value="Poly A polymerase C-terminal region-like"/>
    <property type="match status" value="1"/>
</dbReference>
<dbReference type="InterPro" id="IPR050264">
    <property type="entry name" value="Bact_CCA-adding_enz_type3_sf"/>
</dbReference>
<evidence type="ECO:0000256" key="7">
    <source>
        <dbReference type="ARBA" id="ARBA00022842"/>
    </source>
</evidence>
<gene>
    <name evidence="11" type="primary">cca</name>
    <name evidence="11" type="ORF">LNAOJCKE_3243</name>
</gene>
<reference evidence="11" key="2">
    <citation type="submission" date="2021-08" db="EMBL/GenBank/DDBJ databases">
        <authorList>
            <person name="Tani A."/>
            <person name="Ola A."/>
            <person name="Ogura Y."/>
            <person name="Katsura K."/>
            <person name="Hayashi T."/>
        </authorList>
    </citation>
    <scope>NUCLEOTIDE SEQUENCE</scope>
    <source>
        <strain evidence="11">NBRC 15686</strain>
    </source>
</reference>
<dbReference type="Gene3D" id="1.10.3090.10">
    <property type="entry name" value="cca-adding enzyme, domain 2"/>
    <property type="match status" value="1"/>
</dbReference>
<dbReference type="Pfam" id="PF01743">
    <property type="entry name" value="PolyA_pol"/>
    <property type="match status" value="1"/>
</dbReference>
<dbReference type="InterPro" id="IPR043519">
    <property type="entry name" value="NT_sf"/>
</dbReference>
<evidence type="ECO:0000313" key="12">
    <source>
        <dbReference type="Proteomes" id="UP001055039"/>
    </source>
</evidence>
<keyword evidence="6" id="KW-0547">Nucleotide-binding</keyword>
<evidence type="ECO:0000256" key="5">
    <source>
        <dbReference type="ARBA" id="ARBA00022723"/>
    </source>
</evidence>
<keyword evidence="3" id="KW-0819">tRNA processing</keyword>
<dbReference type="InterPro" id="IPR002646">
    <property type="entry name" value="PolA_pol_head_dom"/>
</dbReference>
<dbReference type="CDD" id="cd05398">
    <property type="entry name" value="NT_ClassII-CCAase"/>
    <property type="match status" value="1"/>
</dbReference>
<dbReference type="Gene3D" id="3.30.460.10">
    <property type="entry name" value="Beta Polymerase, domain 2"/>
    <property type="match status" value="1"/>
</dbReference>
<keyword evidence="7" id="KW-0460">Magnesium</keyword>
<keyword evidence="12" id="KW-1185">Reference proteome</keyword>
<proteinExistence type="inferred from homology"/>
<organism evidence="11 12">
    <name type="scientific">Methylorubrum aminovorans</name>
    <dbReference type="NCBI Taxonomy" id="269069"/>
    <lineage>
        <taxon>Bacteria</taxon>
        <taxon>Pseudomonadati</taxon>
        <taxon>Pseudomonadota</taxon>
        <taxon>Alphaproteobacteria</taxon>
        <taxon>Hyphomicrobiales</taxon>
        <taxon>Methylobacteriaceae</taxon>
        <taxon>Methylorubrum</taxon>
    </lineage>
</organism>
<evidence type="ECO:0000256" key="3">
    <source>
        <dbReference type="ARBA" id="ARBA00022694"/>
    </source>
</evidence>
<dbReference type="Pfam" id="PF12627">
    <property type="entry name" value="PolyA_pol_RNAbd"/>
    <property type="match status" value="1"/>
</dbReference>
<keyword evidence="5" id="KW-0479">Metal-binding</keyword>
<accession>A0ABQ4UFD9</accession>
<evidence type="ECO:0000313" key="11">
    <source>
        <dbReference type="EMBL" id="GJE66029.1"/>
    </source>
</evidence>
<protein>
    <submittedName>
        <fullName evidence="11">CCA-adding enzyme</fullName>
    </submittedName>
</protein>
<feature type="domain" description="Poly A polymerase head" evidence="9">
    <location>
        <begin position="47"/>
        <end position="168"/>
    </location>
</feature>
<dbReference type="Proteomes" id="UP001055039">
    <property type="component" value="Unassembled WGS sequence"/>
</dbReference>
<sequence length="428" mass="45038">MSANPLPPPLPSPVPPALAADGPARLLARAGVQACLAALDGPGEETRLVGGCVRDALLGASVSDIDLATTLLPEAVMARARAAGIKAVPTGIEHGTITLVVEGQPHEVTTLREDVETDGRHAVVRFGRDFSRDAERRDFTINALSLDAQGRLHDTTGGLADLTAGRVRFIGEAATRLREDALRLLRFFRFHARYGHGAPDPEGLAAAIAARDSLDRLSRERVRAEFLKLLLAPRAVEAVASLSETGLLLRILGSVGELGRFARSAAAEPGLDAVARFAALAVRTIEDADRLQESLRLSRAEHARLTDYAAALAILHDRPVIAVEAVPALVATHGTGPLRTLLSALDGEPRPLVTAEARKVLDRMEASGMQPLFPVTGADLVARGVPPGRAVGAGLRAARELWLASGCSADAEARERLIARALEVAGAP</sequence>
<reference evidence="11" key="1">
    <citation type="journal article" date="2021" name="Front. Microbiol.">
        <title>Comprehensive Comparative Genomics and Phenotyping of Methylobacterium Species.</title>
        <authorList>
            <person name="Alessa O."/>
            <person name="Ogura Y."/>
            <person name="Fujitani Y."/>
            <person name="Takami H."/>
            <person name="Hayashi T."/>
            <person name="Sahin N."/>
            <person name="Tani A."/>
        </authorList>
    </citation>
    <scope>NUCLEOTIDE SEQUENCE</scope>
    <source>
        <strain evidence="11">NBRC 15686</strain>
    </source>
</reference>
<evidence type="ECO:0000256" key="8">
    <source>
        <dbReference type="RuleBase" id="RU003953"/>
    </source>
</evidence>
<dbReference type="RefSeq" id="WP_238225580.1">
    <property type="nucleotide sequence ID" value="NZ_BAAADH010000007.1"/>
</dbReference>
<dbReference type="InterPro" id="IPR032828">
    <property type="entry name" value="PolyA_RNA-bd"/>
</dbReference>
<dbReference type="PANTHER" id="PTHR46173:SF1">
    <property type="entry name" value="CCA TRNA NUCLEOTIDYLTRANSFERASE 1, MITOCHONDRIAL"/>
    <property type="match status" value="1"/>
</dbReference>
<comment type="similarity">
    <text evidence="8">Belongs to the tRNA nucleotidyltransferase/poly(A) polymerase family.</text>
</comment>
<evidence type="ECO:0000256" key="6">
    <source>
        <dbReference type="ARBA" id="ARBA00022741"/>
    </source>
</evidence>
<evidence type="ECO:0000259" key="9">
    <source>
        <dbReference type="Pfam" id="PF01743"/>
    </source>
</evidence>
<dbReference type="SUPFAM" id="SSF81301">
    <property type="entry name" value="Nucleotidyltransferase"/>
    <property type="match status" value="1"/>
</dbReference>